<sequence>MRIFKNYIFLFWLVQGLLIALKIAFTLRPEINLFTEEAQYWLWSQNLAWHYYSKPPLIAVFNFLSTSVFGINELAIRINAVLLGLGTAWLVFYLTDFLFQSKRMAFWASLILSSMPFFILFSTFHMTDSEVMFFWMLTWVLLAKALKEAKWKWWVFAGVSALLGMASKPIMVLVLPSLGLFLFLAGRIKSYGNKFLLFVVISLIGLIPSVVWNSGNGFQTFRHLATLGGIHGGGSGRSLVEMLLGFLEFLGGQLLITSVFLFPLWILYTRKVRIFDSKQLFLILPAFISFLTFAFISLFSVVQVNWPAFGYSTLAIASAYAIEKQEGIWYKIGYWGIGIGVLLPVLLLFPEVNGLKRQIGLEKLEIAVFNRLAGYDQLASRISFLEDSLGIQDVFYFSESYHVSSELAFYLPSHPQTFQIAKGGRRNQFDLWESIDSHLEFEETGVFVSFHEDSPNPVTTFQQLIYEEEFPIYFRDEYLRSAKIQFWKNLQKYEPIQSDSY</sequence>
<evidence type="ECO:0000313" key="10">
    <source>
        <dbReference type="EMBL" id="MCS5491482.1"/>
    </source>
</evidence>
<name>A0ABT2GC24_9BACT</name>
<keyword evidence="11" id="KW-1185">Reference proteome</keyword>
<dbReference type="EC" id="2.4.-.-" evidence="10"/>
<comment type="subcellular location">
    <subcellularLocation>
        <location evidence="1">Cell membrane</location>
        <topology evidence="1">Multi-pass membrane protein</topology>
    </subcellularLocation>
</comment>
<dbReference type="Pfam" id="PF13231">
    <property type="entry name" value="PMT_2"/>
    <property type="match status" value="1"/>
</dbReference>
<feature type="transmembrane region" description="Helical" evidence="8">
    <location>
        <begin position="78"/>
        <end position="99"/>
    </location>
</feature>
<comment type="caution">
    <text evidence="10">The sequence shown here is derived from an EMBL/GenBank/DDBJ whole genome shotgun (WGS) entry which is preliminary data.</text>
</comment>
<evidence type="ECO:0000256" key="7">
    <source>
        <dbReference type="ARBA" id="ARBA00023136"/>
    </source>
</evidence>
<dbReference type="EMBL" id="JANWGH010000003">
    <property type="protein sequence ID" value="MCS5491482.1"/>
    <property type="molecule type" value="Genomic_DNA"/>
</dbReference>
<feature type="transmembrane region" description="Helical" evidence="8">
    <location>
        <begin position="153"/>
        <end position="183"/>
    </location>
</feature>
<dbReference type="InterPro" id="IPR038731">
    <property type="entry name" value="RgtA/B/C-like"/>
</dbReference>
<evidence type="ECO:0000256" key="6">
    <source>
        <dbReference type="ARBA" id="ARBA00022989"/>
    </source>
</evidence>
<evidence type="ECO:0000256" key="8">
    <source>
        <dbReference type="SAM" id="Phobius"/>
    </source>
</evidence>
<evidence type="ECO:0000313" key="11">
    <source>
        <dbReference type="Proteomes" id="UP001206788"/>
    </source>
</evidence>
<feature type="transmembrane region" description="Helical" evidence="8">
    <location>
        <begin position="7"/>
        <end position="25"/>
    </location>
</feature>
<accession>A0ABT2GC24</accession>
<dbReference type="PANTHER" id="PTHR33908">
    <property type="entry name" value="MANNOSYLTRANSFERASE YKCB-RELATED"/>
    <property type="match status" value="1"/>
</dbReference>
<feature type="transmembrane region" description="Helical" evidence="8">
    <location>
        <begin position="105"/>
        <end position="124"/>
    </location>
</feature>
<protein>
    <submittedName>
        <fullName evidence="10">Glycosyltransferase family 39 protein</fullName>
        <ecNumber evidence="10">2.4.-.-</ecNumber>
    </submittedName>
</protein>
<evidence type="ECO:0000259" key="9">
    <source>
        <dbReference type="Pfam" id="PF13231"/>
    </source>
</evidence>
<dbReference type="GO" id="GO:0016757">
    <property type="term" value="F:glycosyltransferase activity"/>
    <property type="evidence" value="ECO:0007669"/>
    <property type="project" value="UniProtKB-KW"/>
</dbReference>
<evidence type="ECO:0000256" key="4">
    <source>
        <dbReference type="ARBA" id="ARBA00022679"/>
    </source>
</evidence>
<organism evidence="10 11">
    <name type="scientific">Algoriphagus limi</name>
    <dbReference type="NCBI Taxonomy" id="2975273"/>
    <lineage>
        <taxon>Bacteria</taxon>
        <taxon>Pseudomonadati</taxon>
        <taxon>Bacteroidota</taxon>
        <taxon>Cytophagia</taxon>
        <taxon>Cytophagales</taxon>
        <taxon>Cyclobacteriaceae</taxon>
        <taxon>Algoriphagus</taxon>
    </lineage>
</organism>
<proteinExistence type="predicted"/>
<dbReference type="PANTHER" id="PTHR33908:SF11">
    <property type="entry name" value="MEMBRANE PROTEIN"/>
    <property type="match status" value="1"/>
</dbReference>
<keyword evidence="7 8" id="KW-0472">Membrane</keyword>
<dbReference type="Proteomes" id="UP001206788">
    <property type="component" value="Unassembled WGS sequence"/>
</dbReference>
<feature type="domain" description="Glycosyltransferase RgtA/B/C/D-like" evidence="9">
    <location>
        <begin position="53"/>
        <end position="212"/>
    </location>
</feature>
<keyword evidence="6 8" id="KW-1133">Transmembrane helix</keyword>
<evidence type="ECO:0000256" key="3">
    <source>
        <dbReference type="ARBA" id="ARBA00022676"/>
    </source>
</evidence>
<keyword evidence="2" id="KW-1003">Cell membrane</keyword>
<reference evidence="10 11" key="1">
    <citation type="submission" date="2022-08" db="EMBL/GenBank/DDBJ databases">
        <title>Algoriphagus sp. CAU 1643 isolated from mud.</title>
        <authorList>
            <person name="Kim W."/>
        </authorList>
    </citation>
    <scope>NUCLEOTIDE SEQUENCE [LARGE SCALE GENOMIC DNA]</scope>
    <source>
        <strain evidence="10 11">CAU 1643</strain>
    </source>
</reference>
<evidence type="ECO:0000256" key="5">
    <source>
        <dbReference type="ARBA" id="ARBA00022692"/>
    </source>
</evidence>
<keyword evidence="5 8" id="KW-0812">Transmembrane</keyword>
<keyword evidence="3 10" id="KW-0328">Glycosyltransferase</keyword>
<evidence type="ECO:0000256" key="1">
    <source>
        <dbReference type="ARBA" id="ARBA00004651"/>
    </source>
</evidence>
<feature type="transmembrane region" description="Helical" evidence="8">
    <location>
        <begin position="249"/>
        <end position="268"/>
    </location>
</feature>
<keyword evidence="4 10" id="KW-0808">Transferase</keyword>
<feature type="transmembrane region" description="Helical" evidence="8">
    <location>
        <begin position="195"/>
        <end position="212"/>
    </location>
</feature>
<feature type="transmembrane region" description="Helical" evidence="8">
    <location>
        <begin position="280"/>
        <end position="302"/>
    </location>
</feature>
<feature type="transmembrane region" description="Helical" evidence="8">
    <location>
        <begin position="332"/>
        <end position="349"/>
    </location>
</feature>
<dbReference type="RefSeq" id="WP_259415135.1">
    <property type="nucleotide sequence ID" value="NZ_JANWGH010000003.1"/>
</dbReference>
<evidence type="ECO:0000256" key="2">
    <source>
        <dbReference type="ARBA" id="ARBA00022475"/>
    </source>
</evidence>
<gene>
    <name evidence="10" type="ORF">NY014_13640</name>
</gene>
<dbReference type="InterPro" id="IPR050297">
    <property type="entry name" value="LipidA_mod_glycosyltrf_83"/>
</dbReference>